<dbReference type="AlphaFoldDB" id="A0A645D6B9"/>
<accession>A0A645D6B9</accession>
<comment type="caution">
    <text evidence="1">The sequence shown here is derived from an EMBL/GenBank/DDBJ whole genome shotgun (WGS) entry which is preliminary data.</text>
</comment>
<evidence type="ECO:0000313" key="1">
    <source>
        <dbReference type="EMBL" id="MPM84916.1"/>
    </source>
</evidence>
<proteinExistence type="predicted"/>
<gene>
    <name evidence="1" type="ORF">SDC9_131992</name>
</gene>
<organism evidence="1">
    <name type="scientific">bioreactor metagenome</name>
    <dbReference type="NCBI Taxonomy" id="1076179"/>
    <lineage>
        <taxon>unclassified sequences</taxon>
        <taxon>metagenomes</taxon>
        <taxon>ecological metagenomes</taxon>
    </lineage>
</organism>
<sequence>MGEEANFKIKKIYGKLFIKKRGFMMSLINELYISHSQFKDEKAIKDSPLSIEKDNWMAIYESIEKILDGKPSSNMDLDIHLMMNRLI</sequence>
<reference evidence="1" key="1">
    <citation type="submission" date="2019-08" db="EMBL/GenBank/DDBJ databases">
        <authorList>
            <person name="Kucharzyk K."/>
            <person name="Murdoch R.W."/>
            <person name="Higgins S."/>
            <person name="Loffler F."/>
        </authorList>
    </citation>
    <scope>NUCLEOTIDE SEQUENCE</scope>
</reference>
<name>A0A645D6B9_9ZZZZ</name>
<dbReference type="EMBL" id="VSSQ01033350">
    <property type="protein sequence ID" value="MPM84916.1"/>
    <property type="molecule type" value="Genomic_DNA"/>
</dbReference>
<protein>
    <submittedName>
        <fullName evidence="1">Uncharacterized protein</fullName>
    </submittedName>
</protein>